<keyword evidence="9" id="KW-0325">Glycoprotein</keyword>
<dbReference type="InterPro" id="IPR029759">
    <property type="entry name" value="GPX_AS"/>
</dbReference>
<evidence type="ECO:0000256" key="6">
    <source>
        <dbReference type="ARBA" id="ARBA00022559"/>
    </source>
</evidence>
<reference evidence="13" key="1">
    <citation type="submission" date="2022-12" db="EMBL/GenBank/DDBJ databases">
        <title>Genome assemblies of Blomia tropicalis.</title>
        <authorList>
            <person name="Cui Y."/>
        </authorList>
    </citation>
    <scope>NUCLEOTIDE SEQUENCE</scope>
    <source>
        <tissue evidence="13">Adult mites</tissue>
    </source>
</reference>
<dbReference type="InterPro" id="IPR036249">
    <property type="entry name" value="Thioredoxin-like_sf"/>
</dbReference>
<comment type="catalytic activity">
    <reaction evidence="1">
        <text>2 glutathione + H2O2 = glutathione disulfide + 2 H2O</text>
        <dbReference type="Rhea" id="RHEA:16833"/>
        <dbReference type="ChEBI" id="CHEBI:15377"/>
        <dbReference type="ChEBI" id="CHEBI:16240"/>
        <dbReference type="ChEBI" id="CHEBI:57925"/>
        <dbReference type="ChEBI" id="CHEBI:58297"/>
        <dbReference type="EC" id="1.11.1.9"/>
    </reaction>
</comment>
<dbReference type="PANTHER" id="PTHR11592:SF88">
    <property type="entry name" value="GLUTATHIONE PEROXIDASE-RELATED"/>
    <property type="match status" value="1"/>
</dbReference>
<dbReference type="OrthoDB" id="446890at2759"/>
<dbReference type="SUPFAM" id="SSF52833">
    <property type="entry name" value="Thioredoxin-like"/>
    <property type="match status" value="1"/>
</dbReference>
<evidence type="ECO:0000256" key="3">
    <source>
        <dbReference type="ARBA" id="ARBA00006926"/>
    </source>
</evidence>
<evidence type="ECO:0000313" key="14">
    <source>
        <dbReference type="Proteomes" id="UP001142055"/>
    </source>
</evidence>
<keyword evidence="5" id="KW-0964">Secreted</keyword>
<evidence type="ECO:0000256" key="11">
    <source>
        <dbReference type="RuleBase" id="RU000499"/>
    </source>
</evidence>
<dbReference type="EMBL" id="JAPWDV010000003">
    <property type="protein sequence ID" value="KAJ6216790.1"/>
    <property type="molecule type" value="Genomic_DNA"/>
</dbReference>
<dbReference type="Proteomes" id="UP001142055">
    <property type="component" value="Chromosome 3"/>
</dbReference>
<evidence type="ECO:0000256" key="9">
    <source>
        <dbReference type="ARBA" id="ARBA00023180"/>
    </source>
</evidence>
<comment type="similarity">
    <text evidence="3 11">Belongs to the glutathione peroxidase family.</text>
</comment>
<dbReference type="InterPro" id="IPR000889">
    <property type="entry name" value="Glutathione_peroxidase"/>
</dbReference>
<evidence type="ECO:0000256" key="7">
    <source>
        <dbReference type="ARBA" id="ARBA00022729"/>
    </source>
</evidence>
<evidence type="ECO:0000256" key="1">
    <source>
        <dbReference type="ARBA" id="ARBA00000217"/>
    </source>
</evidence>
<keyword evidence="7 12" id="KW-0732">Signal</keyword>
<dbReference type="OMA" id="CGSAFEY"/>
<dbReference type="PRINTS" id="PR01011">
    <property type="entry name" value="GLUTPROXDASE"/>
</dbReference>
<dbReference type="PANTHER" id="PTHR11592">
    <property type="entry name" value="GLUTATHIONE PEROXIDASE"/>
    <property type="match status" value="1"/>
</dbReference>
<keyword evidence="14" id="KW-1185">Reference proteome</keyword>
<name>A0A9Q0RJW8_BLOTA</name>
<dbReference type="PROSITE" id="PS00460">
    <property type="entry name" value="GLUTATHIONE_PEROXID_1"/>
    <property type="match status" value="1"/>
</dbReference>
<comment type="subcellular location">
    <subcellularLocation>
        <location evidence="2">Secreted</location>
    </subcellularLocation>
</comment>
<evidence type="ECO:0000256" key="10">
    <source>
        <dbReference type="PIRSR" id="PIRSR000303-1"/>
    </source>
</evidence>
<dbReference type="Pfam" id="PF00255">
    <property type="entry name" value="GSHPx"/>
    <property type="match status" value="1"/>
</dbReference>
<evidence type="ECO:0000256" key="2">
    <source>
        <dbReference type="ARBA" id="ARBA00004613"/>
    </source>
</evidence>
<keyword evidence="6 11" id="KW-0575">Peroxidase</keyword>
<dbReference type="PIRSF" id="PIRSF000303">
    <property type="entry name" value="Glutathion_perox"/>
    <property type="match status" value="1"/>
</dbReference>
<keyword evidence="8 11" id="KW-0560">Oxidoreductase</keyword>
<feature type="active site" evidence="10">
    <location>
        <position position="80"/>
    </location>
</feature>
<gene>
    <name evidence="13" type="ORF">RDWZM_007947</name>
</gene>
<dbReference type="GO" id="GO:0006979">
    <property type="term" value="P:response to oxidative stress"/>
    <property type="evidence" value="ECO:0007669"/>
    <property type="project" value="InterPro"/>
</dbReference>
<evidence type="ECO:0000256" key="12">
    <source>
        <dbReference type="SAM" id="SignalP"/>
    </source>
</evidence>
<protein>
    <recommendedName>
        <fullName evidence="4 11">Glutathione peroxidase</fullName>
    </recommendedName>
</protein>
<evidence type="ECO:0000256" key="4">
    <source>
        <dbReference type="ARBA" id="ARBA00012310"/>
    </source>
</evidence>
<evidence type="ECO:0000256" key="5">
    <source>
        <dbReference type="ARBA" id="ARBA00022525"/>
    </source>
</evidence>
<dbReference type="GO" id="GO:0005576">
    <property type="term" value="C:extracellular region"/>
    <property type="evidence" value="ECO:0007669"/>
    <property type="project" value="UniProtKB-SubCell"/>
</dbReference>
<proteinExistence type="inferred from homology"/>
<comment type="caution">
    <text evidence="13">The sequence shown here is derived from an EMBL/GenBank/DDBJ whole genome shotgun (WGS) entry which is preliminary data.</text>
</comment>
<evidence type="ECO:0000256" key="8">
    <source>
        <dbReference type="ARBA" id="ARBA00023002"/>
    </source>
</evidence>
<accession>A0A9Q0RJW8</accession>
<dbReference type="GO" id="GO:0004602">
    <property type="term" value="F:glutathione peroxidase activity"/>
    <property type="evidence" value="ECO:0007669"/>
    <property type="project" value="UniProtKB-EC"/>
</dbReference>
<feature type="signal peptide" evidence="12">
    <location>
        <begin position="1"/>
        <end position="17"/>
    </location>
</feature>
<dbReference type="PROSITE" id="PS51355">
    <property type="entry name" value="GLUTATHIONE_PEROXID_3"/>
    <property type="match status" value="1"/>
</dbReference>
<dbReference type="Gene3D" id="3.40.30.10">
    <property type="entry name" value="Glutaredoxin"/>
    <property type="match status" value="1"/>
</dbReference>
<sequence>MLLHVTIVSLLLVAVNCDSGSYILPDEETKDQQWVFCSKPTDGDSIFNYSIDALNSTAGTINFSKFKGKPILLVNVATYCGSAFEYPLYNQLIDKFGDKLALIAFPSNNFANQEPSADPNEIYNAIKYVRPGGGFVPKFPLTVRIDVNGEKRHPIYSFLKRSCPSTRTRIIDQFYLNYREINSRDIRWNFEKFLLHPKTGQPWKRYDQLFTPNVIIPDIEQLLKEN</sequence>
<dbReference type="AlphaFoldDB" id="A0A9Q0RJW8"/>
<feature type="chain" id="PRO_5040171630" description="Glutathione peroxidase" evidence="12">
    <location>
        <begin position="18"/>
        <end position="226"/>
    </location>
</feature>
<organism evidence="13 14">
    <name type="scientific">Blomia tropicalis</name>
    <name type="common">Mite</name>
    <dbReference type="NCBI Taxonomy" id="40697"/>
    <lineage>
        <taxon>Eukaryota</taxon>
        <taxon>Metazoa</taxon>
        <taxon>Ecdysozoa</taxon>
        <taxon>Arthropoda</taxon>
        <taxon>Chelicerata</taxon>
        <taxon>Arachnida</taxon>
        <taxon>Acari</taxon>
        <taxon>Acariformes</taxon>
        <taxon>Sarcoptiformes</taxon>
        <taxon>Astigmata</taxon>
        <taxon>Glycyphagoidea</taxon>
        <taxon>Echimyopodidae</taxon>
        <taxon>Blomia</taxon>
    </lineage>
</organism>
<evidence type="ECO:0000313" key="13">
    <source>
        <dbReference type="EMBL" id="KAJ6216790.1"/>
    </source>
</evidence>